<protein>
    <submittedName>
        <fullName evidence="1">Uncharacterized protein</fullName>
    </submittedName>
</protein>
<name>A0ACC2B0Y2_DIPCM</name>
<gene>
    <name evidence="1" type="ORF">O6H91_18G050800</name>
</gene>
<dbReference type="Proteomes" id="UP001162992">
    <property type="component" value="Chromosome 18"/>
</dbReference>
<organism evidence="1 2">
    <name type="scientific">Diphasiastrum complanatum</name>
    <name type="common">Issler's clubmoss</name>
    <name type="synonym">Lycopodium complanatum</name>
    <dbReference type="NCBI Taxonomy" id="34168"/>
    <lineage>
        <taxon>Eukaryota</taxon>
        <taxon>Viridiplantae</taxon>
        <taxon>Streptophyta</taxon>
        <taxon>Embryophyta</taxon>
        <taxon>Tracheophyta</taxon>
        <taxon>Lycopodiopsida</taxon>
        <taxon>Lycopodiales</taxon>
        <taxon>Lycopodiaceae</taxon>
        <taxon>Lycopodioideae</taxon>
        <taxon>Diphasiastrum</taxon>
    </lineage>
</organism>
<sequence>MAIQDMGSADLGMLLGFSSSSSGSSSSSSSREVMDVTAPLSTPDLHHFLDRMQALSDGKRDHVLHTLKSNRHKLLDLISKADLGLHHVEAISQDLNRFLQLVGVGHGLKSRAAHSEMEGMAFDVGRSPKSRAGDTDIDTRKGMAFDVGHRLESRADDSEIEEIAFDVGLRQLADEARGLNRQKEEKQQALMLVDIIASIYEGIKKASEAFMLGHIVEAANEMQLLREALRLPSNVEQEIEEQPSQELHISESIKAYVALRFLWIGTFSQFRSILDNLFFRAIRFDEVERELFVTSAITFEAFPSDHGVQRTTIFQAMDSLGFLETRLSKVADMFFKTIIFPILEDCLAVTIVEESPLDAHGRKVAVLRLSSSNVLQAEMSSLEVLFSKILEAVKFLRKFVLDNEHSWMKQVGRLIWPKLAQAIISQYLRKSVPAETTQLADFQKVAKVVAEFEVGLKKENFLADMGPNGDKLSEFASDVEVHFASKRRKNILAKVRHILVRFDYKLFLRNLENAFSSKSSVERYYSELFFQPEMCAVSSVANEVLIIVHEALQEACLSTPWTATQFYHAARDSVLLFRAIIPVKLVGEVDNLDQVAAVYHNDCLYIAHELLGLAYQYRACLPAGVKQIFTFVDLVPLFRCMAEDALSERVDKVMSNLMRALDEGNGFRFTDENRNREIASQALDHVIHILTNIRGKWQPLLPQSVYSKVRNLMLETVVSRLTKEVLSLNDIGADETVQLRNLLAGFMERLQAFADTDDSTNEEASVDEKVGNIVSENKIEKRVASWRKLRRFSDLLDMSLIPITQAWESGDLSRCGFTSAEVQKIVKAIFTDTSLRKESLRRISSS</sequence>
<reference evidence="2" key="1">
    <citation type="journal article" date="2024" name="Proc. Natl. Acad. Sci. U.S.A.">
        <title>Extraordinary preservation of gene collinearity over three hundred million years revealed in homosporous lycophytes.</title>
        <authorList>
            <person name="Li C."/>
            <person name="Wickell D."/>
            <person name="Kuo L.Y."/>
            <person name="Chen X."/>
            <person name="Nie B."/>
            <person name="Liao X."/>
            <person name="Peng D."/>
            <person name="Ji J."/>
            <person name="Jenkins J."/>
            <person name="Williams M."/>
            <person name="Shu S."/>
            <person name="Plott C."/>
            <person name="Barry K."/>
            <person name="Rajasekar S."/>
            <person name="Grimwood J."/>
            <person name="Han X."/>
            <person name="Sun S."/>
            <person name="Hou Z."/>
            <person name="He W."/>
            <person name="Dai G."/>
            <person name="Sun C."/>
            <person name="Schmutz J."/>
            <person name="Leebens-Mack J.H."/>
            <person name="Li F.W."/>
            <person name="Wang L."/>
        </authorList>
    </citation>
    <scope>NUCLEOTIDE SEQUENCE [LARGE SCALE GENOMIC DNA]</scope>
    <source>
        <strain evidence="2">cv. PW_Plant_1</strain>
    </source>
</reference>
<proteinExistence type="predicted"/>
<comment type="caution">
    <text evidence="1">The sequence shown here is derived from an EMBL/GenBank/DDBJ whole genome shotgun (WGS) entry which is preliminary data.</text>
</comment>
<evidence type="ECO:0000313" key="1">
    <source>
        <dbReference type="EMBL" id="KAJ7523444.1"/>
    </source>
</evidence>
<evidence type="ECO:0000313" key="2">
    <source>
        <dbReference type="Proteomes" id="UP001162992"/>
    </source>
</evidence>
<dbReference type="EMBL" id="CM055109">
    <property type="protein sequence ID" value="KAJ7523444.1"/>
    <property type="molecule type" value="Genomic_DNA"/>
</dbReference>
<keyword evidence="2" id="KW-1185">Reference proteome</keyword>
<accession>A0ACC2B0Y2</accession>